<organism evidence="7 8">
    <name type="scientific">Araneus ventricosus</name>
    <name type="common">Orbweaver spider</name>
    <name type="synonym">Epeira ventricosa</name>
    <dbReference type="NCBI Taxonomy" id="182803"/>
    <lineage>
        <taxon>Eukaryota</taxon>
        <taxon>Metazoa</taxon>
        <taxon>Ecdysozoa</taxon>
        <taxon>Arthropoda</taxon>
        <taxon>Chelicerata</taxon>
        <taxon>Arachnida</taxon>
        <taxon>Araneae</taxon>
        <taxon>Araneomorphae</taxon>
        <taxon>Entelegynae</taxon>
        <taxon>Araneoidea</taxon>
        <taxon>Araneidae</taxon>
        <taxon>Araneus</taxon>
    </lineage>
</organism>
<gene>
    <name evidence="7" type="ORF">AVEN_161579_1</name>
</gene>
<dbReference type="Pfam" id="PF05783">
    <property type="entry name" value="DLIC"/>
    <property type="match status" value="1"/>
</dbReference>
<keyword evidence="3" id="KW-0493">Microtubule</keyword>
<accession>A0A4Y2FMS5</accession>
<dbReference type="GO" id="GO:0005874">
    <property type="term" value="C:microtubule"/>
    <property type="evidence" value="ECO:0007669"/>
    <property type="project" value="UniProtKB-KW"/>
</dbReference>
<evidence type="ECO:0000256" key="4">
    <source>
        <dbReference type="ARBA" id="ARBA00023017"/>
    </source>
</evidence>
<comment type="caution">
    <text evidence="7">The sequence shown here is derived from an EMBL/GenBank/DDBJ whole genome shotgun (WGS) entry which is preliminary data.</text>
</comment>
<keyword evidence="5" id="KW-0505">Motor protein</keyword>
<evidence type="ECO:0000256" key="6">
    <source>
        <dbReference type="ARBA" id="ARBA00023212"/>
    </source>
</evidence>
<sequence>MALLGVKSNADVKLEDKFEDADNANLWLEILQEVQESSSNKLPSCKTLLVLVYVYREQEGILSKLIVLTFSFKA</sequence>
<evidence type="ECO:0000313" key="7">
    <source>
        <dbReference type="EMBL" id="GBM40934.1"/>
    </source>
</evidence>
<comment type="subcellular location">
    <subcellularLocation>
        <location evidence="1">Cytoplasm</location>
        <location evidence="1">Cytoskeleton</location>
    </subcellularLocation>
</comment>
<evidence type="ECO:0000313" key="8">
    <source>
        <dbReference type="Proteomes" id="UP000499080"/>
    </source>
</evidence>
<dbReference type="InterPro" id="IPR022780">
    <property type="entry name" value="Dynein_light_int_chain"/>
</dbReference>
<keyword evidence="2" id="KW-0963">Cytoplasm</keyword>
<dbReference type="Proteomes" id="UP000499080">
    <property type="component" value="Unassembled WGS sequence"/>
</dbReference>
<evidence type="ECO:0000256" key="2">
    <source>
        <dbReference type="ARBA" id="ARBA00022490"/>
    </source>
</evidence>
<evidence type="ECO:0000256" key="3">
    <source>
        <dbReference type="ARBA" id="ARBA00022701"/>
    </source>
</evidence>
<keyword evidence="8" id="KW-1185">Reference proteome</keyword>
<reference evidence="7 8" key="1">
    <citation type="journal article" date="2019" name="Sci. Rep.">
        <title>Orb-weaving spider Araneus ventricosus genome elucidates the spidroin gene catalogue.</title>
        <authorList>
            <person name="Kono N."/>
            <person name="Nakamura H."/>
            <person name="Ohtoshi R."/>
            <person name="Moran D.A.P."/>
            <person name="Shinohara A."/>
            <person name="Yoshida Y."/>
            <person name="Fujiwara M."/>
            <person name="Mori M."/>
            <person name="Tomita M."/>
            <person name="Arakawa K."/>
        </authorList>
    </citation>
    <scope>NUCLEOTIDE SEQUENCE [LARGE SCALE GENOMIC DNA]</scope>
</reference>
<keyword evidence="6" id="KW-0206">Cytoskeleton</keyword>
<evidence type="ECO:0000256" key="1">
    <source>
        <dbReference type="ARBA" id="ARBA00004245"/>
    </source>
</evidence>
<dbReference type="EMBL" id="BGPR01000948">
    <property type="protein sequence ID" value="GBM40934.1"/>
    <property type="molecule type" value="Genomic_DNA"/>
</dbReference>
<dbReference type="AlphaFoldDB" id="A0A4Y2FMS5"/>
<keyword evidence="4" id="KW-0243">Dynein</keyword>
<dbReference type="GO" id="GO:0030286">
    <property type="term" value="C:dynein complex"/>
    <property type="evidence" value="ECO:0007669"/>
    <property type="project" value="UniProtKB-KW"/>
</dbReference>
<name>A0A4Y2FMS5_ARAVE</name>
<evidence type="ECO:0000256" key="5">
    <source>
        <dbReference type="ARBA" id="ARBA00023175"/>
    </source>
</evidence>
<proteinExistence type="predicted"/>
<protein>
    <submittedName>
        <fullName evidence="7">Uncharacterized protein</fullName>
    </submittedName>
</protein>